<dbReference type="InterPro" id="IPR001806">
    <property type="entry name" value="Small_GTPase"/>
</dbReference>
<dbReference type="SUPFAM" id="SSF52540">
    <property type="entry name" value="P-loop containing nucleoside triphosphate hydrolases"/>
    <property type="match status" value="1"/>
</dbReference>
<dbReference type="NCBIfam" id="TIGR00231">
    <property type="entry name" value="small_GTP"/>
    <property type="match status" value="1"/>
</dbReference>
<dbReference type="Gene3D" id="3.40.50.300">
    <property type="entry name" value="P-loop containing nucleotide triphosphate hydrolases"/>
    <property type="match status" value="1"/>
</dbReference>
<dbReference type="SMART" id="SM00173">
    <property type="entry name" value="RAS"/>
    <property type="match status" value="1"/>
</dbReference>
<dbReference type="Proteomes" id="UP000507470">
    <property type="component" value="Unassembled WGS sequence"/>
</dbReference>
<accession>A0A6J8BKS1</accession>
<dbReference type="GO" id="GO:0003924">
    <property type="term" value="F:GTPase activity"/>
    <property type="evidence" value="ECO:0007669"/>
    <property type="project" value="InterPro"/>
</dbReference>
<dbReference type="PANTHER" id="PTHR47977">
    <property type="entry name" value="RAS-RELATED PROTEIN RAB"/>
    <property type="match status" value="1"/>
</dbReference>
<organism evidence="3 4">
    <name type="scientific">Mytilus coruscus</name>
    <name type="common">Sea mussel</name>
    <dbReference type="NCBI Taxonomy" id="42192"/>
    <lineage>
        <taxon>Eukaryota</taxon>
        <taxon>Metazoa</taxon>
        <taxon>Spiralia</taxon>
        <taxon>Lophotrochozoa</taxon>
        <taxon>Mollusca</taxon>
        <taxon>Bivalvia</taxon>
        <taxon>Autobranchia</taxon>
        <taxon>Pteriomorphia</taxon>
        <taxon>Mytilida</taxon>
        <taxon>Mytiloidea</taxon>
        <taxon>Mytilidae</taxon>
        <taxon>Mytilinae</taxon>
        <taxon>Mytilus</taxon>
    </lineage>
</organism>
<dbReference type="InterPro" id="IPR027417">
    <property type="entry name" value="P-loop_NTPase"/>
</dbReference>
<dbReference type="EMBL" id="CACVKT020003357">
    <property type="protein sequence ID" value="CAC5383279.1"/>
    <property type="molecule type" value="Genomic_DNA"/>
</dbReference>
<evidence type="ECO:0000313" key="4">
    <source>
        <dbReference type="Proteomes" id="UP000507470"/>
    </source>
</evidence>
<dbReference type="InterPro" id="IPR050227">
    <property type="entry name" value="Rab"/>
</dbReference>
<sequence length="200" mass="22578">MAEVAFPERASVLIIGDFNVGKSTLINYQRTGKFVDTIIPTMEIKPSTISVPVNGKNLNITVKDSPGMKKDSIKYGRSVFPEFQKCAVILFVYDKTYRPSFDLIKDLKQNVDDLINRRMEYILVGNKCDQTNKEEVTLKDGQDRCSELNMDLFIEISAKEGANVEELFREAALRLKDMELQFGSTKVLHSSESTSDSCIC</sequence>
<keyword evidence="4" id="KW-1185">Reference proteome</keyword>
<evidence type="ECO:0008006" key="5">
    <source>
        <dbReference type="Google" id="ProtNLM"/>
    </source>
</evidence>
<dbReference type="InterPro" id="IPR005225">
    <property type="entry name" value="Small_GTP-bd"/>
</dbReference>
<gene>
    <name evidence="3" type="ORF">MCOR_19043</name>
</gene>
<dbReference type="PROSITE" id="PS51419">
    <property type="entry name" value="RAB"/>
    <property type="match status" value="1"/>
</dbReference>
<keyword evidence="2" id="KW-0342">GTP-binding</keyword>
<evidence type="ECO:0000256" key="1">
    <source>
        <dbReference type="ARBA" id="ARBA00022741"/>
    </source>
</evidence>
<dbReference type="AlphaFoldDB" id="A0A6J8BKS1"/>
<dbReference type="OrthoDB" id="6076276at2759"/>
<proteinExistence type="predicted"/>
<evidence type="ECO:0000256" key="2">
    <source>
        <dbReference type="ARBA" id="ARBA00023134"/>
    </source>
</evidence>
<dbReference type="SMART" id="SM00175">
    <property type="entry name" value="RAB"/>
    <property type="match status" value="1"/>
</dbReference>
<dbReference type="PRINTS" id="PR00449">
    <property type="entry name" value="RASTRNSFRMNG"/>
</dbReference>
<dbReference type="Pfam" id="PF00071">
    <property type="entry name" value="Ras"/>
    <property type="match status" value="1"/>
</dbReference>
<evidence type="ECO:0000313" key="3">
    <source>
        <dbReference type="EMBL" id="CAC5383279.1"/>
    </source>
</evidence>
<protein>
    <recommendedName>
        <fullName evidence="5">RAB6A</fullName>
    </recommendedName>
</protein>
<dbReference type="CDD" id="cd00154">
    <property type="entry name" value="Rab"/>
    <property type="match status" value="1"/>
</dbReference>
<reference evidence="3 4" key="1">
    <citation type="submission" date="2020-06" db="EMBL/GenBank/DDBJ databases">
        <authorList>
            <person name="Li R."/>
            <person name="Bekaert M."/>
        </authorList>
    </citation>
    <scope>NUCLEOTIDE SEQUENCE [LARGE SCALE GENOMIC DNA]</scope>
    <source>
        <strain evidence="4">wild</strain>
    </source>
</reference>
<keyword evidence="1" id="KW-0547">Nucleotide-binding</keyword>
<name>A0A6J8BKS1_MYTCO</name>
<dbReference type="GO" id="GO:0005525">
    <property type="term" value="F:GTP binding"/>
    <property type="evidence" value="ECO:0007669"/>
    <property type="project" value="UniProtKB-KW"/>
</dbReference>